<dbReference type="InterPro" id="IPR023780">
    <property type="entry name" value="Chromo_domain"/>
</dbReference>
<dbReference type="Pfam" id="PF00271">
    <property type="entry name" value="Helicase_C"/>
    <property type="match status" value="1"/>
</dbReference>
<dbReference type="InterPro" id="IPR014001">
    <property type="entry name" value="Helicase_ATP-bd"/>
</dbReference>
<evidence type="ECO:0000256" key="3">
    <source>
        <dbReference type="ARBA" id="ARBA00022741"/>
    </source>
</evidence>
<feature type="region of interest" description="Disordered" evidence="7">
    <location>
        <begin position="661"/>
        <end position="683"/>
    </location>
</feature>
<feature type="domain" description="Helicase C-terminal" evidence="11">
    <location>
        <begin position="842"/>
        <end position="993"/>
    </location>
</feature>
<feature type="region of interest" description="Disordered" evidence="7">
    <location>
        <begin position="1804"/>
        <end position="1864"/>
    </location>
</feature>
<feature type="domain" description="Chromo" evidence="8">
    <location>
        <begin position="238"/>
        <end position="306"/>
    </location>
</feature>
<feature type="compositionally biased region" description="Low complexity" evidence="7">
    <location>
        <begin position="1897"/>
        <end position="1921"/>
    </location>
</feature>
<dbReference type="GO" id="GO:0016887">
    <property type="term" value="F:ATP hydrolysis activity"/>
    <property type="evidence" value="ECO:0007669"/>
    <property type="project" value="TreeGrafter"/>
</dbReference>
<dbReference type="GO" id="GO:0000785">
    <property type="term" value="C:chromatin"/>
    <property type="evidence" value="ECO:0007669"/>
    <property type="project" value="TreeGrafter"/>
</dbReference>
<feature type="domain" description="PDZ" evidence="9">
    <location>
        <begin position="1377"/>
        <end position="1440"/>
    </location>
</feature>
<proteinExistence type="predicted"/>
<feature type="domain" description="Chromo" evidence="8">
    <location>
        <begin position="339"/>
        <end position="410"/>
    </location>
</feature>
<dbReference type="Gene3D" id="3.40.50.10810">
    <property type="entry name" value="Tandem AAA-ATPase domain"/>
    <property type="match status" value="1"/>
</dbReference>
<dbReference type="InterPro" id="IPR000953">
    <property type="entry name" value="Chromo/chromo_shadow_dom"/>
</dbReference>
<feature type="compositionally biased region" description="Acidic residues" evidence="7">
    <location>
        <begin position="186"/>
        <end position="206"/>
    </location>
</feature>
<evidence type="ECO:0000259" key="10">
    <source>
        <dbReference type="PROSITE" id="PS51192"/>
    </source>
</evidence>
<feature type="compositionally biased region" description="Acidic residues" evidence="7">
    <location>
        <begin position="156"/>
        <end position="171"/>
    </location>
</feature>
<dbReference type="EMBL" id="BEYU01000128">
    <property type="protein sequence ID" value="GBG32718.1"/>
    <property type="molecule type" value="Genomic_DNA"/>
</dbReference>
<dbReference type="GO" id="GO:0140658">
    <property type="term" value="F:ATP-dependent chromatin remodeler activity"/>
    <property type="evidence" value="ECO:0007669"/>
    <property type="project" value="TreeGrafter"/>
</dbReference>
<keyword evidence="4" id="KW-0378">Hydrolase</keyword>
<feature type="region of interest" description="Disordered" evidence="7">
    <location>
        <begin position="1750"/>
        <end position="1787"/>
    </location>
</feature>
<comment type="subcellular location">
    <subcellularLocation>
        <location evidence="1">Nucleus</location>
    </subcellularLocation>
</comment>
<sequence>MDDDDDDDDAMSDFVVEDDDEEEVIPSRKGGRGRSRGARNGSSARPSRRASSRKSLKEDSDADDDAVEEAEFMELDDQGEHAIEETKPKRRGRPPKAKGSAKGRGKGQSKGPGKGKGRPSKRDQEDEDRKVAERLASMHARSQPRRASRARKSYVEADENDEDILEDDELELAAAAANSNKKPSDDYEIDEDEDDDDQSEDGDEEGANMARRAGKKKSKLINPKGERVHFTPQFPEALDVDKLLGQRDQDGMKQFLIKFKGYSYLHTEWRSRATLKKKRVQKFLSSAAATMTSFLDDDDEGAEPTYFSADFTAVHRILAYYEIDVPEDEGSPFGFPFEETPQPVLDDDGKPLIASNGKPLVRYAYVLVKWSSMPYTDNTWEPVSAIDEAVLAQKLAEFRKIENFDYKEAKQRYAPMRENIRRSEKFVHLDGSTEFEGLNGNGGLHLRDYQVSGVNWMLLNWNVGRAGCLLADEMGLGKTIQVVGLVEALYSGRFLPRNIPLKEQRGMRTRGPHLIVVPLSCVFQWEREFATWTKLNAVIFHGVAESREIIKTYEFFFRNADAWKGEDCARKYDKEYTRFDVLITTYEIATRDATFLRRFPWRCIVVDEAHRLKNWQSKLAVELGQYERDFTVLLTGTPIQNNTEELWALFHFLTTRHRKHPQSIKAKKKSKKTGEDNDDDDDTEQVEGFWFRAENREKFMAEFGDITNHQQATKLHKLLRPFLLRRIKEDVGKQMPPKVETIVEVELTSEQKKYYRSIYERNTKFLFRGGNAKNGPSLMNVMMELRKCCNHPFLIRGAEERILDDVISGNGPVAVDDAEAAKRKREIEVNRLLVEASGKLVLLDKLLPKLKAGDHRVLIFSQMTRMLDILEDYLRMRGFLYERMDGKITGMVRQAAIDRYSAPGSNRFVMLLSTRAGGLGLNLACADTVIIYDSDWNPQNDMQAQARSHRIGQTKPVKIYRLLTRKTYEMAMFEAASMKLGLDRAMLSVDDAKGTKPSLSAAEVDRVLKHGAYAAFAESEEDSKEASRKFLEADIDEILDKSTHVVNHSDEAQSKKSGALSGFSTAVFVNPKQPDGNVNVDDPEFWTKVAGFERPEADVDFGDYETEMLIMSGRKRNRKAVQRMGMVSGRGGEAEDLGPDSDFEDAEDDPDDVYALKRRKTNKELKAERKRERELERERRKAEKFKARLARQRAATLGLRSKAPSQWSPHARNKLMRGLQRYGWGRWFDIRKNEQLESFGDEYRTMRFASVVVRVLHKYAKHDFTNSISGPSSLGLPYDPSRTAMAVVEEALEVTVSQSEIDSARKLLSKPAFLQSMLAGEAKRFLQRLEMLHHIHTISSTAAAAADEILMDKHEVTDLPRVPLRGPTSLNGAFVYRVRVSSLSRSGISIGAVLDKSGSSTSSASSSLSVQWVINGIMSGTPAAESGFLCRGDVMVGVNGFPASKFDSVPGLVEAMYSPHTVSLDASPVILGPAQKRYTCAPQTPGDENDKEAAILAAAAAESGDAVMITAEYAEEDVPEERDSYLLFVSRPSSDSVVQNSSMLLPRQNGAPAGDASDVFEVEVLDFFSPTSANTVMTSAQVLEWITPATVGRENLEPFAQFLKSEASSVDAAQVSGIMDRLGHSSTDRKVTGSDDKSERSSPTHERTVLSVVSGEIEIEQMFMAVTARALHNLDVLSVPDAQHVACLSLMDGKHPWTREMDMHLILAFDRHGMGAEELHYIAADPSFIFAQKIGVERAKSMLQARLQALQDREDERKARSRDQQRRRAERKKEIDQALANGGTEATASASSAVAAAAVAAENAEGSSTSAGAAKGPSSEGNGGDSAAANGATANGAGNGEERSSTPAPPSSTESPIPAGPASFLPSFTQLLTYVDQVLYQNVRESLRVAEEEKAASNEQSQAAAGAAAASNGQAQTTTAS</sequence>
<dbReference type="PANTHER" id="PTHR45623:SF11">
    <property type="entry name" value="KISMET, ISOFORM C"/>
    <property type="match status" value="1"/>
</dbReference>
<accession>A0A2R5GSI6</accession>
<evidence type="ECO:0000313" key="13">
    <source>
        <dbReference type="Proteomes" id="UP000241890"/>
    </source>
</evidence>
<name>A0A2R5GSI6_9STRA</name>
<evidence type="ECO:0000256" key="2">
    <source>
        <dbReference type="ARBA" id="ARBA00022737"/>
    </source>
</evidence>
<organism evidence="12 13">
    <name type="scientific">Hondaea fermentalgiana</name>
    <dbReference type="NCBI Taxonomy" id="2315210"/>
    <lineage>
        <taxon>Eukaryota</taxon>
        <taxon>Sar</taxon>
        <taxon>Stramenopiles</taxon>
        <taxon>Bigyra</taxon>
        <taxon>Labyrinthulomycetes</taxon>
        <taxon>Thraustochytrida</taxon>
        <taxon>Thraustochytriidae</taxon>
        <taxon>Hondaea</taxon>
    </lineage>
</organism>
<keyword evidence="12" id="KW-0238">DNA-binding</keyword>
<dbReference type="PANTHER" id="PTHR45623">
    <property type="entry name" value="CHROMODOMAIN-HELICASE-DNA-BINDING PROTEIN 3-RELATED-RELATED"/>
    <property type="match status" value="1"/>
</dbReference>
<dbReference type="GO" id="GO:0005524">
    <property type="term" value="F:ATP binding"/>
    <property type="evidence" value="ECO:0007669"/>
    <property type="project" value="UniProtKB-KW"/>
</dbReference>
<keyword evidence="2" id="KW-0677">Repeat</keyword>
<keyword evidence="3" id="KW-0547">Nucleotide-binding</keyword>
<keyword evidence="5" id="KW-0067">ATP-binding</keyword>
<protein>
    <submittedName>
        <fullName evidence="12">Chromodomain-helicase-DNA-binding protein, putative</fullName>
    </submittedName>
</protein>
<feature type="compositionally biased region" description="Basic and acidic residues" evidence="7">
    <location>
        <begin position="1621"/>
        <end position="1647"/>
    </location>
</feature>
<dbReference type="GO" id="GO:0003682">
    <property type="term" value="F:chromatin binding"/>
    <property type="evidence" value="ECO:0007669"/>
    <property type="project" value="TreeGrafter"/>
</dbReference>
<dbReference type="InterPro" id="IPR038718">
    <property type="entry name" value="SNF2-like_sf"/>
</dbReference>
<dbReference type="SUPFAM" id="SSF50156">
    <property type="entry name" value="PDZ domain-like"/>
    <property type="match status" value="1"/>
</dbReference>
<dbReference type="GO" id="GO:0003677">
    <property type="term" value="F:DNA binding"/>
    <property type="evidence" value="ECO:0007669"/>
    <property type="project" value="UniProtKB-KW"/>
</dbReference>
<reference evidence="12 13" key="1">
    <citation type="submission" date="2017-12" db="EMBL/GenBank/DDBJ databases">
        <title>Sequencing, de novo assembly and annotation of complete genome of a new Thraustochytrid species, strain FCC1311.</title>
        <authorList>
            <person name="Sedici K."/>
            <person name="Godart F."/>
            <person name="Aiese Cigliano R."/>
            <person name="Sanseverino W."/>
            <person name="Barakat M."/>
            <person name="Ortet P."/>
            <person name="Marechal E."/>
            <person name="Cagnac O."/>
            <person name="Amato A."/>
        </authorList>
    </citation>
    <scope>NUCLEOTIDE SEQUENCE [LARGE SCALE GENOMIC DNA]</scope>
</reference>
<evidence type="ECO:0000259" key="11">
    <source>
        <dbReference type="PROSITE" id="PS51194"/>
    </source>
</evidence>
<feature type="region of interest" description="Disordered" evidence="7">
    <location>
        <begin position="1892"/>
        <end position="1921"/>
    </location>
</feature>
<feature type="compositionally biased region" description="Basic residues" evidence="7">
    <location>
        <begin position="661"/>
        <end position="671"/>
    </location>
</feature>
<evidence type="ECO:0000313" key="12">
    <source>
        <dbReference type="EMBL" id="GBG32718.1"/>
    </source>
</evidence>
<feature type="region of interest" description="Disordered" evidence="7">
    <location>
        <begin position="1128"/>
        <end position="1152"/>
    </location>
</feature>
<feature type="region of interest" description="Disordered" evidence="7">
    <location>
        <begin position="1165"/>
        <end position="1184"/>
    </location>
</feature>
<gene>
    <name evidence="12" type="ORF">FCC1311_089432</name>
</gene>
<feature type="region of interest" description="Disordered" evidence="7">
    <location>
        <begin position="1"/>
        <end position="226"/>
    </location>
</feature>
<dbReference type="SMART" id="SM00487">
    <property type="entry name" value="DEXDc"/>
    <property type="match status" value="1"/>
</dbReference>
<dbReference type="PROSITE" id="PS50013">
    <property type="entry name" value="CHROMO_2"/>
    <property type="match status" value="2"/>
</dbReference>
<evidence type="ECO:0000256" key="4">
    <source>
        <dbReference type="ARBA" id="ARBA00022801"/>
    </source>
</evidence>
<dbReference type="GO" id="GO:0004386">
    <property type="term" value="F:helicase activity"/>
    <property type="evidence" value="ECO:0007669"/>
    <property type="project" value="UniProtKB-KW"/>
</dbReference>
<evidence type="ECO:0000256" key="6">
    <source>
        <dbReference type="ARBA" id="ARBA00023242"/>
    </source>
</evidence>
<feature type="compositionally biased region" description="Acidic residues" evidence="7">
    <location>
        <begin position="1134"/>
        <end position="1152"/>
    </location>
</feature>
<keyword evidence="12" id="KW-0347">Helicase</keyword>
<feature type="region of interest" description="Disordered" evidence="7">
    <location>
        <begin position="1618"/>
        <end position="1647"/>
    </location>
</feature>
<dbReference type="Gene3D" id="2.40.50.40">
    <property type="match status" value="2"/>
</dbReference>
<evidence type="ECO:0000259" key="8">
    <source>
        <dbReference type="PROSITE" id="PS50013"/>
    </source>
</evidence>
<dbReference type="InterPro" id="IPR027417">
    <property type="entry name" value="P-loop_NTPase"/>
</dbReference>
<feature type="compositionally biased region" description="Basic and acidic residues" evidence="7">
    <location>
        <begin position="1751"/>
        <end position="1776"/>
    </location>
</feature>
<feature type="compositionally biased region" description="Acidic residues" evidence="7">
    <location>
        <begin position="1"/>
        <end position="24"/>
    </location>
</feature>
<keyword evidence="6" id="KW-0539">Nucleus</keyword>
<feature type="compositionally biased region" description="Basic residues" evidence="7">
    <location>
        <begin position="88"/>
        <end position="119"/>
    </location>
</feature>
<feature type="compositionally biased region" description="Basic and acidic residues" evidence="7">
    <location>
        <begin position="120"/>
        <end position="133"/>
    </location>
</feature>
<dbReference type="SMART" id="SM00298">
    <property type="entry name" value="CHROMO"/>
    <property type="match status" value="2"/>
</dbReference>
<dbReference type="SUPFAM" id="SSF54160">
    <property type="entry name" value="Chromo domain-like"/>
    <property type="match status" value="2"/>
</dbReference>
<feature type="compositionally biased region" description="Basic residues" evidence="7">
    <location>
        <begin position="142"/>
        <end position="152"/>
    </location>
</feature>
<evidence type="ECO:0000256" key="1">
    <source>
        <dbReference type="ARBA" id="ARBA00004123"/>
    </source>
</evidence>
<dbReference type="InParanoid" id="A0A2R5GSI6"/>
<dbReference type="Proteomes" id="UP000241890">
    <property type="component" value="Unassembled WGS sequence"/>
</dbReference>
<dbReference type="OrthoDB" id="5857104at2759"/>
<dbReference type="SMART" id="SM00490">
    <property type="entry name" value="HELICc"/>
    <property type="match status" value="1"/>
</dbReference>
<dbReference type="InterPro" id="IPR001478">
    <property type="entry name" value="PDZ"/>
</dbReference>
<dbReference type="InterPro" id="IPR049730">
    <property type="entry name" value="SNF2/RAD54-like_C"/>
</dbReference>
<keyword evidence="13" id="KW-1185">Reference proteome</keyword>
<feature type="compositionally biased region" description="Low complexity" evidence="7">
    <location>
        <begin position="1825"/>
        <end position="1836"/>
    </location>
</feature>
<dbReference type="InterPro" id="IPR036034">
    <property type="entry name" value="PDZ_sf"/>
</dbReference>
<evidence type="ECO:0000259" key="9">
    <source>
        <dbReference type="PROSITE" id="PS50106"/>
    </source>
</evidence>
<dbReference type="GO" id="GO:0005634">
    <property type="term" value="C:nucleus"/>
    <property type="evidence" value="ECO:0007669"/>
    <property type="project" value="UniProtKB-SubCell"/>
</dbReference>
<dbReference type="PROSITE" id="PS51194">
    <property type="entry name" value="HELICASE_CTER"/>
    <property type="match status" value="1"/>
</dbReference>
<feature type="compositionally biased region" description="Acidic residues" evidence="7">
    <location>
        <begin position="60"/>
        <end position="77"/>
    </location>
</feature>
<dbReference type="PROSITE" id="PS51192">
    <property type="entry name" value="HELICASE_ATP_BIND_1"/>
    <property type="match status" value="1"/>
</dbReference>
<comment type="caution">
    <text evidence="12">The sequence shown here is derived from an EMBL/GenBank/DDBJ whole genome shotgun (WGS) entry which is preliminary data.</text>
</comment>
<dbReference type="InterPro" id="IPR016197">
    <property type="entry name" value="Chromo-like_dom_sf"/>
</dbReference>
<dbReference type="Pfam" id="PF00176">
    <property type="entry name" value="SNF2-rel_dom"/>
    <property type="match status" value="1"/>
</dbReference>
<dbReference type="CDD" id="cd18793">
    <property type="entry name" value="SF2_C_SNF"/>
    <property type="match status" value="1"/>
</dbReference>
<dbReference type="InterPro" id="IPR000330">
    <property type="entry name" value="SNF2_N"/>
</dbReference>
<dbReference type="PROSITE" id="PS50106">
    <property type="entry name" value="PDZ"/>
    <property type="match status" value="1"/>
</dbReference>
<dbReference type="SUPFAM" id="SSF52540">
    <property type="entry name" value="P-loop containing nucleoside triphosphate hydrolases"/>
    <property type="match status" value="2"/>
</dbReference>
<dbReference type="InterPro" id="IPR001650">
    <property type="entry name" value="Helicase_C-like"/>
</dbReference>
<evidence type="ECO:0000256" key="7">
    <source>
        <dbReference type="SAM" id="MobiDB-lite"/>
    </source>
</evidence>
<dbReference type="Gene3D" id="3.40.50.300">
    <property type="entry name" value="P-loop containing nucleotide triphosphate hydrolases"/>
    <property type="match status" value="1"/>
</dbReference>
<feature type="domain" description="Helicase ATP-binding" evidence="10">
    <location>
        <begin position="459"/>
        <end position="656"/>
    </location>
</feature>
<feature type="compositionally biased region" description="Basic and acidic residues" evidence="7">
    <location>
        <begin position="78"/>
        <end position="87"/>
    </location>
</feature>
<evidence type="ECO:0000256" key="5">
    <source>
        <dbReference type="ARBA" id="ARBA00022840"/>
    </source>
</evidence>
<dbReference type="Pfam" id="PF00385">
    <property type="entry name" value="Chromo"/>
    <property type="match status" value="1"/>
</dbReference>
<dbReference type="GO" id="GO:0042393">
    <property type="term" value="F:histone binding"/>
    <property type="evidence" value="ECO:0007669"/>
    <property type="project" value="TreeGrafter"/>
</dbReference>